<gene>
    <name evidence="1" type="ORF">Molly1_125</name>
</gene>
<name>A0A8E4UY67_9CAUD</name>
<dbReference type="GO" id="GO:0003677">
    <property type="term" value="F:DNA binding"/>
    <property type="evidence" value="ECO:0007669"/>
    <property type="project" value="InterPro"/>
</dbReference>
<dbReference type="EMBL" id="MT732451">
    <property type="protein sequence ID" value="QQO97417.1"/>
    <property type="molecule type" value="Genomic_DNA"/>
</dbReference>
<organism evidence="1 2">
    <name type="scientific">Maribacter phage Molly_1</name>
    <dbReference type="NCBI Taxonomy" id="2745685"/>
    <lineage>
        <taxon>Viruses</taxon>
        <taxon>Duplodnaviria</taxon>
        <taxon>Heunggongvirae</taxon>
        <taxon>Uroviricota</taxon>
        <taxon>Caudoviricetes</taxon>
        <taxon>Molycolviridae</taxon>
        <taxon>Mollyvirus</taxon>
        <taxon>Mollyvirus molly</taxon>
    </lineage>
</organism>
<sequence length="117" mass="13382">MARISDICRQARMDIYEETGNFIPIGDLTKIYKILLKHVATEVRNGEEVTMFDLGKITYKLVKPSIQPAGLGENDEGYDNKLFGGYMNPIFQFKPNIRESVNSKTRLSRDDYESLIS</sequence>
<dbReference type="InterPro" id="IPR010992">
    <property type="entry name" value="IHF-like_DNA-bd_dom_sf"/>
</dbReference>
<protein>
    <submittedName>
        <fullName evidence="1">Uncharacterized protein</fullName>
    </submittedName>
</protein>
<reference evidence="1" key="1">
    <citation type="submission" date="2020-07" db="EMBL/GenBank/DDBJ databases">
        <title>Highly diverse flavobacterial phages as mortality factor during North Sea spring blooms.</title>
        <authorList>
            <person name="Bartlau N."/>
            <person name="Wichels A."/>
            <person name="Krohne G."/>
            <person name="Adriaenssens E.M."/>
            <person name="Heins A."/>
            <person name="Fuchs B.M."/>
            <person name="Amann R."/>
            <person name="Moraru C."/>
        </authorList>
    </citation>
    <scope>NUCLEOTIDE SEQUENCE</scope>
</reference>
<dbReference type="Proteomes" id="UP000693768">
    <property type="component" value="Segment"/>
</dbReference>
<evidence type="ECO:0000313" key="2">
    <source>
        <dbReference type="Proteomes" id="UP000693768"/>
    </source>
</evidence>
<proteinExistence type="predicted"/>
<keyword evidence="2" id="KW-1185">Reference proteome</keyword>
<dbReference type="SUPFAM" id="SSF47729">
    <property type="entry name" value="IHF-like DNA-binding proteins"/>
    <property type="match status" value="1"/>
</dbReference>
<accession>A0A8E4UY67</accession>
<evidence type="ECO:0000313" key="1">
    <source>
        <dbReference type="EMBL" id="QQO97417.1"/>
    </source>
</evidence>